<reference evidence="2 3" key="1">
    <citation type="submission" date="2019-05" db="EMBL/GenBank/DDBJ databases">
        <title>Emergence of the Ug99 lineage of the wheat stem rust pathogen through somatic hybridization.</title>
        <authorList>
            <person name="Li F."/>
            <person name="Upadhyaya N.M."/>
            <person name="Sperschneider J."/>
            <person name="Matny O."/>
            <person name="Nguyen-Phuc H."/>
            <person name="Mago R."/>
            <person name="Raley C."/>
            <person name="Miller M.E."/>
            <person name="Silverstein K.A.T."/>
            <person name="Henningsen E."/>
            <person name="Hirsch C.D."/>
            <person name="Visser B."/>
            <person name="Pretorius Z.A."/>
            <person name="Steffenson B.J."/>
            <person name="Schwessinger B."/>
            <person name="Dodds P.N."/>
            <person name="Figueroa M."/>
        </authorList>
    </citation>
    <scope>NUCLEOTIDE SEQUENCE [LARGE SCALE GENOMIC DNA]</scope>
    <source>
        <strain evidence="2 3">Ug99</strain>
    </source>
</reference>
<gene>
    <name evidence="2" type="ORF">PGTUg99_009763</name>
</gene>
<protein>
    <submittedName>
        <fullName evidence="2">Uncharacterized protein</fullName>
    </submittedName>
</protein>
<dbReference type="AlphaFoldDB" id="A0A5B0M4E4"/>
<keyword evidence="1" id="KW-0472">Membrane</keyword>
<dbReference type="EMBL" id="VDEP01000480">
    <property type="protein sequence ID" value="KAA1071069.1"/>
    <property type="molecule type" value="Genomic_DNA"/>
</dbReference>
<name>A0A5B0M4E4_PUCGR</name>
<feature type="transmembrane region" description="Helical" evidence="1">
    <location>
        <begin position="91"/>
        <end position="111"/>
    </location>
</feature>
<evidence type="ECO:0000313" key="2">
    <source>
        <dbReference type="EMBL" id="KAA1071069.1"/>
    </source>
</evidence>
<organism evidence="2 3">
    <name type="scientific">Puccinia graminis f. sp. tritici</name>
    <dbReference type="NCBI Taxonomy" id="56615"/>
    <lineage>
        <taxon>Eukaryota</taxon>
        <taxon>Fungi</taxon>
        <taxon>Dikarya</taxon>
        <taxon>Basidiomycota</taxon>
        <taxon>Pucciniomycotina</taxon>
        <taxon>Pucciniomycetes</taxon>
        <taxon>Pucciniales</taxon>
        <taxon>Pucciniaceae</taxon>
        <taxon>Puccinia</taxon>
    </lineage>
</organism>
<keyword evidence="1" id="KW-1133">Transmembrane helix</keyword>
<evidence type="ECO:0000313" key="3">
    <source>
        <dbReference type="Proteomes" id="UP000325313"/>
    </source>
</evidence>
<comment type="caution">
    <text evidence="2">The sequence shown here is derived from an EMBL/GenBank/DDBJ whole genome shotgun (WGS) entry which is preliminary data.</text>
</comment>
<accession>A0A5B0M4E4</accession>
<keyword evidence="1" id="KW-0812">Transmembrane</keyword>
<dbReference type="Proteomes" id="UP000325313">
    <property type="component" value="Unassembled WGS sequence"/>
</dbReference>
<sequence>MAIRAHPRMAGKPKKKKEEKIIMIRPMVRDGEPDTRREQTQSTPIRPPIGRRLRSIIPIIIAETARHSTWITSVNTPARVARRKTCSWVEFPPIVTWVCTLIMEWMMMVLMEKEMCSTFVNLKREPRISRRTTRLLSRPLSLDLPH</sequence>
<proteinExistence type="predicted"/>
<evidence type="ECO:0000256" key="1">
    <source>
        <dbReference type="SAM" id="Phobius"/>
    </source>
</evidence>